<dbReference type="InterPro" id="IPR044810">
    <property type="entry name" value="WRKY_plant"/>
</dbReference>
<dbReference type="Pfam" id="PF03106">
    <property type="entry name" value="WRKY"/>
    <property type="match status" value="1"/>
</dbReference>
<proteinExistence type="predicted"/>
<gene>
    <name evidence="9" type="primary">LOC110776725</name>
</gene>
<keyword evidence="2" id="KW-0805">Transcription regulation</keyword>
<feature type="region of interest" description="Disordered" evidence="6">
    <location>
        <begin position="102"/>
        <end position="123"/>
    </location>
</feature>
<dbReference type="SMART" id="SM00774">
    <property type="entry name" value="WRKY"/>
    <property type="match status" value="1"/>
</dbReference>
<evidence type="ECO:0000256" key="1">
    <source>
        <dbReference type="ARBA" id="ARBA00004123"/>
    </source>
</evidence>
<feature type="domain" description="WRKY" evidence="7">
    <location>
        <begin position="201"/>
        <end position="266"/>
    </location>
</feature>
<dbReference type="Gene3D" id="2.20.25.80">
    <property type="entry name" value="WRKY domain"/>
    <property type="match status" value="1"/>
</dbReference>
<feature type="compositionally biased region" description="Basic residues" evidence="6">
    <location>
        <begin position="176"/>
        <end position="188"/>
    </location>
</feature>
<dbReference type="PANTHER" id="PTHR31221:SF289">
    <property type="entry name" value="WRKY TRANSCRIPTION FACTOR 68"/>
    <property type="match status" value="1"/>
</dbReference>
<feature type="region of interest" description="Disordered" evidence="6">
    <location>
        <begin position="137"/>
        <end position="191"/>
    </location>
</feature>
<sequence>MEMKNPVKMETLINSNSNHPSSKPKSISSTTKSLANSNCFDSQVFDQKISCSSSSTTTTSSSATTGFMELLGMQDMIHHINPSLFDMIMMNSYGGSTFTEDFPTTMDPLAPDPTPPPPTSSSIIVNPELSEILNTTTNSNNINIPTTPNSSSISSASNDEHQQEVDEDDDEEQKAKKISTKAKKTNQKRQREPRFAFMTKSEVDHLEDGYRWRKYGQKAVKNSPFPRSYYRCTSVSCNVKKRVERSFNDPSIVVTTYEGQHTHPCTILPRGVMPGPGYGSGFGFGVGATSSFGNLPMQMVNNNHHQLQMNYVSSLIPHQLNHFGNNNNNNNNNITLPNPNPTTTTTTNVSNSCSVLASQERRFCGGAAAAAAPVGGALLRDHGLLQDIVPSIMKKEE</sequence>
<evidence type="ECO:0000256" key="4">
    <source>
        <dbReference type="ARBA" id="ARBA00023163"/>
    </source>
</evidence>
<accession>A0ABM3QT05</accession>
<dbReference type="GeneID" id="110776725"/>
<dbReference type="SUPFAM" id="SSF118290">
    <property type="entry name" value="WRKY DNA-binding domain"/>
    <property type="match status" value="1"/>
</dbReference>
<evidence type="ECO:0000256" key="2">
    <source>
        <dbReference type="ARBA" id="ARBA00023015"/>
    </source>
</evidence>
<feature type="compositionally biased region" description="Low complexity" evidence="6">
    <location>
        <begin position="13"/>
        <end position="33"/>
    </location>
</feature>
<keyword evidence="3" id="KW-0238">DNA-binding</keyword>
<protein>
    <submittedName>
        <fullName evidence="9">WRKY transcription factor 23</fullName>
    </submittedName>
</protein>
<dbReference type="PANTHER" id="PTHR31221">
    <property type="entry name" value="WRKY TRANSCRIPTION FACTOR PROTEIN 1-RELATED"/>
    <property type="match status" value="1"/>
</dbReference>
<dbReference type="InterPro" id="IPR003657">
    <property type="entry name" value="WRKY_dom"/>
</dbReference>
<feature type="compositionally biased region" description="Low complexity" evidence="6">
    <location>
        <begin position="137"/>
        <end position="157"/>
    </location>
</feature>
<keyword evidence="5" id="KW-0539">Nucleus</keyword>
<evidence type="ECO:0000313" key="8">
    <source>
        <dbReference type="Proteomes" id="UP000813463"/>
    </source>
</evidence>
<evidence type="ECO:0000256" key="3">
    <source>
        <dbReference type="ARBA" id="ARBA00023125"/>
    </source>
</evidence>
<feature type="compositionally biased region" description="Pro residues" evidence="6">
    <location>
        <begin position="110"/>
        <end position="119"/>
    </location>
</feature>
<reference evidence="8" key="1">
    <citation type="journal article" date="2021" name="Nat. Commun.">
        <title>Genomic analyses provide insights into spinach domestication and the genetic basis of agronomic traits.</title>
        <authorList>
            <person name="Cai X."/>
            <person name="Sun X."/>
            <person name="Xu C."/>
            <person name="Sun H."/>
            <person name="Wang X."/>
            <person name="Ge C."/>
            <person name="Zhang Z."/>
            <person name="Wang Q."/>
            <person name="Fei Z."/>
            <person name="Jiao C."/>
            <person name="Wang Q."/>
        </authorList>
    </citation>
    <scope>NUCLEOTIDE SEQUENCE [LARGE SCALE GENOMIC DNA]</scope>
    <source>
        <strain evidence="8">cv. Varoflay</strain>
    </source>
</reference>
<comment type="subcellular location">
    <subcellularLocation>
        <location evidence="1">Nucleus</location>
    </subcellularLocation>
</comment>
<organism evidence="8 9">
    <name type="scientific">Spinacia oleracea</name>
    <name type="common">Spinach</name>
    <dbReference type="NCBI Taxonomy" id="3562"/>
    <lineage>
        <taxon>Eukaryota</taxon>
        <taxon>Viridiplantae</taxon>
        <taxon>Streptophyta</taxon>
        <taxon>Embryophyta</taxon>
        <taxon>Tracheophyta</taxon>
        <taxon>Spermatophyta</taxon>
        <taxon>Magnoliopsida</taxon>
        <taxon>eudicotyledons</taxon>
        <taxon>Gunneridae</taxon>
        <taxon>Pentapetalae</taxon>
        <taxon>Caryophyllales</taxon>
        <taxon>Chenopodiaceae</taxon>
        <taxon>Chenopodioideae</taxon>
        <taxon>Anserineae</taxon>
        <taxon>Spinacia</taxon>
    </lineage>
</organism>
<feature type="region of interest" description="Disordered" evidence="6">
    <location>
        <begin position="1"/>
        <end position="33"/>
    </location>
</feature>
<name>A0ABM3QT05_SPIOL</name>
<dbReference type="RefSeq" id="XP_056686459.1">
    <property type="nucleotide sequence ID" value="XM_056830481.1"/>
</dbReference>
<evidence type="ECO:0000256" key="5">
    <source>
        <dbReference type="ARBA" id="ARBA00023242"/>
    </source>
</evidence>
<dbReference type="Proteomes" id="UP000813463">
    <property type="component" value="Chromosome 5"/>
</dbReference>
<dbReference type="PROSITE" id="PS50811">
    <property type="entry name" value="WRKY"/>
    <property type="match status" value="1"/>
</dbReference>
<keyword evidence="4" id="KW-0804">Transcription</keyword>
<feature type="region of interest" description="Disordered" evidence="6">
    <location>
        <begin position="326"/>
        <end position="347"/>
    </location>
</feature>
<dbReference type="InterPro" id="IPR036576">
    <property type="entry name" value="WRKY_dom_sf"/>
</dbReference>
<reference evidence="9" key="2">
    <citation type="submission" date="2025-08" db="UniProtKB">
        <authorList>
            <consortium name="RefSeq"/>
        </authorList>
    </citation>
    <scope>IDENTIFICATION</scope>
    <source>
        <tissue evidence="9">Leaf</tissue>
    </source>
</reference>
<evidence type="ECO:0000256" key="6">
    <source>
        <dbReference type="SAM" id="MobiDB-lite"/>
    </source>
</evidence>
<keyword evidence="8" id="KW-1185">Reference proteome</keyword>
<evidence type="ECO:0000313" key="9">
    <source>
        <dbReference type="RefSeq" id="XP_056686459.1"/>
    </source>
</evidence>
<evidence type="ECO:0000259" key="7">
    <source>
        <dbReference type="PROSITE" id="PS50811"/>
    </source>
</evidence>